<organism evidence="1 2">
    <name type="scientific">Hyaloscypha hepaticicola</name>
    <dbReference type="NCBI Taxonomy" id="2082293"/>
    <lineage>
        <taxon>Eukaryota</taxon>
        <taxon>Fungi</taxon>
        <taxon>Dikarya</taxon>
        <taxon>Ascomycota</taxon>
        <taxon>Pezizomycotina</taxon>
        <taxon>Leotiomycetes</taxon>
        <taxon>Helotiales</taxon>
        <taxon>Hyaloscyphaceae</taxon>
        <taxon>Hyaloscypha</taxon>
    </lineage>
</organism>
<keyword evidence="2" id="KW-1185">Reference proteome</keyword>
<accession>A0A2J6PVV2</accession>
<dbReference type="AlphaFoldDB" id="A0A2J6PVV2"/>
<dbReference type="OrthoDB" id="3549067at2759"/>
<gene>
    <name evidence="1" type="ORF">NA56DRAFT_258991</name>
</gene>
<sequence length="168" mass="19886">MYSRHRHQSLFPDLRLEGYGHVRGIGPSRRQNHNIRAAWAEAEVFVFRQLRMGTHPDVLEREISEELLVARRNDYKHDCLLYAQRILANLRNAGQFAGLPTFAQFEQIRMLRPGQARYEMMMYDRFRNLDVVSRFGGDVDIAREIGTLLAEYIMRITYLTFEQHELEL</sequence>
<evidence type="ECO:0000313" key="2">
    <source>
        <dbReference type="Proteomes" id="UP000235672"/>
    </source>
</evidence>
<protein>
    <submittedName>
        <fullName evidence="1">Uncharacterized protein</fullName>
    </submittedName>
</protein>
<name>A0A2J6PVV2_9HELO</name>
<reference evidence="1 2" key="1">
    <citation type="submission" date="2016-05" db="EMBL/GenBank/DDBJ databases">
        <title>A degradative enzymes factory behind the ericoid mycorrhizal symbiosis.</title>
        <authorList>
            <consortium name="DOE Joint Genome Institute"/>
            <person name="Martino E."/>
            <person name="Morin E."/>
            <person name="Grelet G."/>
            <person name="Kuo A."/>
            <person name="Kohler A."/>
            <person name="Daghino S."/>
            <person name="Barry K."/>
            <person name="Choi C."/>
            <person name="Cichocki N."/>
            <person name="Clum A."/>
            <person name="Copeland A."/>
            <person name="Hainaut M."/>
            <person name="Haridas S."/>
            <person name="Labutti K."/>
            <person name="Lindquist E."/>
            <person name="Lipzen A."/>
            <person name="Khouja H.-R."/>
            <person name="Murat C."/>
            <person name="Ohm R."/>
            <person name="Olson A."/>
            <person name="Spatafora J."/>
            <person name="Veneault-Fourrey C."/>
            <person name="Henrissat B."/>
            <person name="Grigoriev I."/>
            <person name="Martin F."/>
            <person name="Perotto S."/>
        </authorList>
    </citation>
    <scope>NUCLEOTIDE SEQUENCE [LARGE SCALE GENOMIC DNA]</scope>
    <source>
        <strain evidence="1 2">UAMH 7357</strain>
    </source>
</reference>
<proteinExistence type="predicted"/>
<evidence type="ECO:0000313" key="1">
    <source>
        <dbReference type="EMBL" id="PMD18124.1"/>
    </source>
</evidence>
<dbReference type="EMBL" id="KZ613496">
    <property type="protein sequence ID" value="PMD18124.1"/>
    <property type="molecule type" value="Genomic_DNA"/>
</dbReference>
<dbReference type="Proteomes" id="UP000235672">
    <property type="component" value="Unassembled WGS sequence"/>
</dbReference>